<feature type="compositionally biased region" description="Pro residues" evidence="3">
    <location>
        <begin position="571"/>
        <end position="580"/>
    </location>
</feature>
<name>A0A1S6LVI3_9VIRU</name>
<keyword evidence="2" id="KW-0946">Virion</keyword>
<dbReference type="Gene3D" id="2.60.120.20">
    <property type="match status" value="1"/>
</dbReference>
<feature type="compositionally biased region" description="Acidic residues" evidence="3">
    <location>
        <begin position="485"/>
        <end position="495"/>
    </location>
</feature>
<dbReference type="InterPro" id="IPR029053">
    <property type="entry name" value="Viral_coat"/>
</dbReference>
<protein>
    <submittedName>
        <fullName evidence="5">Capsid protein</fullName>
    </submittedName>
</protein>
<dbReference type="SUPFAM" id="SSF88633">
    <property type="entry name" value="Positive stranded ssRNA viruses"/>
    <property type="match status" value="1"/>
</dbReference>
<dbReference type="EMBL" id="KX388503">
    <property type="protein sequence ID" value="AQU11727.1"/>
    <property type="molecule type" value="Genomic_DNA"/>
</dbReference>
<feature type="domain" description="Icosahedral viral capsid protein S" evidence="4">
    <location>
        <begin position="116"/>
        <end position="304"/>
    </location>
</feature>
<dbReference type="GO" id="GO:0019028">
    <property type="term" value="C:viral capsid"/>
    <property type="evidence" value="ECO:0007669"/>
    <property type="project" value="UniProtKB-KW"/>
</dbReference>
<evidence type="ECO:0000259" key="4">
    <source>
        <dbReference type="Pfam" id="PF00729"/>
    </source>
</evidence>
<evidence type="ECO:0000256" key="1">
    <source>
        <dbReference type="ARBA" id="ARBA00007446"/>
    </source>
</evidence>
<reference evidence="5" key="1">
    <citation type="journal article" date="2016" name="Virus Evol.">
        <title>Diversity and comparative genomics of chimeric viruses in Sphagnum-dominated peatlands.</title>
        <authorList>
            <person name="Quaiser A."/>
            <person name="Krupovic M."/>
            <person name="Dufresne A."/>
            <person name="Francez A.J."/>
            <person name="Roux S."/>
        </authorList>
    </citation>
    <scope>NUCLEOTIDE SEQUENCE</scope>
    <source>
        <strain evidence="5">CRUV-24-F</strain>
    </source>
</reference>
<feature type="region of interest" description="Disordered" evidence="3">
    <location>
        <begin position="470"/>
        <end position="495"/>
    </location>
</feature>
<evidence type="ECO:0000256" key="3">
    <source>
        <dbReference type="SAM" id="MobiDB-lite"/>
    </source>
</evidence>
<evidence type="ECO:0000256" key="2">
    <source>
        <dbReference type="ARBA" id="ARBA00022561"/>
    </source>
</evidence>
<keyword evidence="2" id="KW-0167">Capsid protein</keyword>
<proteinExistence type="inferred from homology"/>
<sequence>MAMIPKAQYMKLSKKAKLRVKAALARTGYGSRVSPAKMFGKLGGKGDYWRLGGKSGAHKVKDSSRGAGSQIGRGIGSWIHKDLGDLGSAAGGWAHSLFKQLTGFGDYKIKKNTIAMGTDPPTFGGVGRGTNVRHREFLGDVYTSSTPGSFSEQSFPINPALPDSFPWLSQTACCFEQYVINGMVYEFKSTSSDALNSTNTALGTVIMATQYNVLLPLFTSKGQMENHEYATSAKPSVNLLHPLECDTSMTPTRCFYTRQGSIATGDLRLYDMGTFQIATTGFQAPSVNIGELWCTYDVTFLKAQIKSNGSQGGPFADHFILPAATISPASPLSIGSVLQPGSNNGCTINAGGTVLTFPQSEFDCSYMLYYAVYGTAATITGIVSQTLGSNVFVKNLLINSTTYNRKIDAGSISDWQGMILTCTVKASPSTTNNTITFNNTISFPTAITGGDLIVTYLPDNIVTGEKPIRGPVVFRDGERPYCEDSKEDDEDSEDDDFDYEAALRMMLKRKTKAKVSKPEGKSEKKEDDEDDEDYSLSPLKLARESTRVDTGGPGFALSDSAGVPVRSSPSSPSPPYPSPPVSSKRSSNK</sequence>
<feature type="region of interest" description="Disordered" evidence="3">
    <location>
        <begin position="510"/>
        <end position="589"/>
    </location>
</feature>
<dbReference type="GO" id="GO:0005198">
    <property type="term" value="F:structural molecule activity"/>
    <property type="evidence" value="ECO:0007669"/>
    <property type="project" value="InterPro"/>
</dbReference>
<feature type="compositionally biased region" description="Basic and acidic residues" evidence="3">
    <location>
        <begin position="516"/>
        <end position="525"/>
    </location>
</feature>
<organism evidence="5">
    <name type="scientific">Cruciviridae sp</name>
    <dbReference type="NCBI Taxonomy" id="1955495"/>
    <lineage>
        <taxon>Viruses</taxon>
        <taxon>Cruciviruses</taxon>
    </lineage>
</organism>
<accession>A0A1S6LVI3</accession>
<feature type="compositionally biased region" description="Basic and acidic residues" evidence="3">
    <location>
        <begin position="475"/>
        <end position="484"/>
    </location>
</feature>
<evidence type="ECO:0000313" key="5">
    <source>
        <dbReference type="EMBL" id="AQU11727.1"/>
    </source>
</evidence>
<dbReference type="InterPro" id="IPR000937">
    <property type="entry name" value="Capsid_prot_S-dom_vir"/>
</dbReference>
<comment type="similarity">
    <text evidence="1">Belongs to the icosahedral plant coat protein family.</text>
</comment>
<dbReference type="Pfam" id="PF00729">
    <property type="entry name" value="Viral_coat"/>
    <property type="match status" value="1"/>
</dbReference>